<reference evidence="1 2" key="1">
    <citation type="submission" date="2024-11" db="EMBL/GenBank/DDBJ databases">
        <title>Chromosome-level genome assembly of Eucalyptus globulus Labill. provides insights into its genome evolution.</title>
        <authorList>
            <person name="Li X."/>
        </authorList>
    </citation>
    <scope>NUCLEOTIDE SEQUENCE [LARGE SCALE GENOMIC DNA]</scope>
    <source>
        <strain evidence="1">CL2024</strain>
        <tissue evidence="1">Fresh tender leaves</tissue>
    </source>
</reference>
<dbReference type="Gene3D" id="3.80.10.10">
    <property type="entry name" value="Ribonuclease Inhibitor"/>
    <property type="match status" value="1"/>
</dbReference>
<sequence>MTINDCQIMGSLPQCLHMLSHLTRLHIYNCPALEIEDFPPLPVTLSSLVLNHCSKIKSIANCNIANCNNLIELEIWECPILEIEDFPPLPITLQRLKLWDCPMIKSLPNKWHHLTSLQELLILVCQNIKCSPKGGLPPKLRKLVISGLEDLKQPVREWGLHLLTSLESLIIEVNMGGEGEKEWFPSEDEDAWSLFPFSLTYLSIYDLRKAKRLSSGLRNHLSSLKYLTIAKCPKLRYLPEDGFPPSLQQLRIYRCKILKERCAKLTGNYWPLIEEIPNIEIDD</sequence>
<dbReference type="InterPro" id="IPR032675">
    <property type="entry name" value="LRR_dom_sf"/>
</dbReference>
<accession>A0ABD3LF09</accession>
<dbReference type="SUPFAM" id="SSF52058">
    <property type="entry name" value="L domain-like"/>
    <property type="match status" value="1"/>
</dbReference>
<gene>
    <name evidence="1" type="ORF">ACJRO7_010240</name>
</gene>
<dbReference type="Proteomes" id="UP001634007">
    <property type="component" value="Unassembled WGS sequence"/>
</dbReference>
<dbReference type="EMBL" id="JBJKBG010000002">
    <property type="protein sequence ID" value="KAL3749114.1"/>
    <property type="molecule type" value="Genomic_DNA"/>
</dbReference>
<name>A0ABD3LF09_EUCGL</name>
<comment type="caution">
    <text evidence="1">The sequence shown here is derived from an EMBL/GenBank/DDBJ whole genome shotgun (WGS) entry which is preliminary data.</text>
</comment>
<proteinExistence type="predicted"/>
<evidence type="ECO:0000313" key="2">
    <source>
        <dbReference type="Proteomes" id="UP001634007"/>
    </source>
</evidence>
<evidence type="ECO:0000313" key="1">
    <source>
        <dbReference type="EMBL" id="KAL3749114.1"/>
    </source>
</evidence>
<keyword evidence="2" id="KW-1185">Reference proteome</keyword>
<dbReference type="PANTHER" id="PTHR34630">
    <property type="entry name" value="OS11G0677101 PROTEIN"/>
    <property type="match status" value="1"/>
</dbReference>
<organism evidence="1 2">
    <name type="scientific">Eucalyptus globulus</name>
    <name type="common">Tasmanian blue gum</name>
    <dbReference type="NCBI Taxonomy" id="34317"/>
    <lineage>
        <taxon>Eukaryota</taxon>
        <taxon>Viridiplantae</taxon>
        <taxon>Streptophyta</taxon>
        <taxon>Embryophyta</taxon>
        <taxon>Tracheophyta</taxon>
        <taxon>Spermatophyta</taxon>
        <taxon>Magnoliopsida</taxon>
        <taxon>eudicotyledons</taxon>
        <taxon>Gunneridae</taxon>
        <taxon>Pentapetalae</taxon>
        <taxon>rosids</taxon>
        <taxon>malvids</taxon>
        <taxon>Myrtales</taxon>
        <taxon>Myrtaceae</taxon>
        <taxon>Myrtoideae</taxon>
        <taxon>Eucalypteae</taxon>
        <taxon>Eucalyptus</taxon>
    </lineage>
</organism>
<protein>
    <recommendedName>
        <fullName evidence="3">Disease resistance protein</fullName>
    </recommendedName>
</protein>
<dbReference type="PANTHER" id="PTHR34630:SF105">
    <property type="entry name" value="TMV RESISTANCE PROTEIN N-LIKE"/>
    <property type="match status" value="1"/>
</dbReference>
<dbReference type="AlphaFoldDB" id="A0ABD3LF09"/>
<evidence type="ECO:0008006" key="3">
    <source>
        <dbReference type="Google" id="ProtNLM"/>
    </source>
</evidence>